<protein>
    <submittedName>
        <fullName evidence="2">Uncharacterized protein</fullName>
    </submittedName>
</protein>
<dbReference type="AlphaFoldDB" id="A0A9P5PDZ9"/>
<dbReference type="GO" id="GO:0016747">
    <property type="term" value="F:acyltransferase activity, transferring groups other than amino-acyl groups"/>
    <property type="evidence" value="ECO:0007669"/>
    <property type="project" value="TreeGrafter"/>
</dbReference>
<dbReference type="PANTHER" id="PTHR31642:SF310">
    <property type="entry name" value="FATTY ALCOHOL:CAFFEOYL-COA ACYLTRANSFERASE"/>
    <property type="match status" value="1"/>
</dbReference>
<dbReference type="Proteomes" id="UP000772434">
    <property type="component" value="Unassembled WGS sequence"/>
</dbReference>
<dbReference type="InterPro" id="IPR023213">
    <property type="entry name" value="CAT-like_dom_sf"/>
</dbReference>
<organism evidence="2 3">
    <name type="scientific">Rhodocollybia butyracea</name>
    <dbReference type="NCBI Taxonomy" id="206335"/>
    <lineage>
        <taxon>Eukaryota</taxon>
        <taxon>Fungi</taxon>
        <taxon>Dikarya</taxon>
        <taxon>Basidiomycota</taxon>
        <taxon>Agaricomycotina</taxon>
        <taxon>Agaricomycetes</taxon>
        <taxon>Agaricomycetidae</taxon>
        <taxon>Agaricales</taxon>
        <taxon>Marasmiineae</taxon>
        <taxon>Omphalotaceae</taxon>
        <taxon>Rhodocollybia</taxon>
    </lineage>
</organism>
<gene>
    <name evidence="2" type="ORF">BDP27DRAFT_1452174</name>
</gene>
<keyword evidence="1" id="KW-0808">Transferase</keyword>
<dbReference type="EMBL" id="JADNRY010000197">
    <property type="protein sequence ID" value="KAF9061571.1"/>
    <property type="molecule type" value="Genomic_DNA"/>
</dbReference>
<evidence type="ECO:0000313" key="3">
    <source>
        <dbReference type="Proteomes" id="UP000772434"/>
    </source>
</evidence>
<keyword evidence="3" id="KW-1185">Reference proteome</keyword>
<accession>A0A9P5PDZ9</accession>
<evidence type="ECO:0000256" key="1">
    <source>
        <dbReference type="ARBA" id="ARBA00022679"/>
    </source>
</evidence>
<dbReference type="Gene3D" id="3.30.559.10">
    <property type="entry name" value="Chloramphenicol acetyltransferase-like domain"/>
    <property type="match status" value="1"/>
</dbReference>
<dbReference type="InterPro" id="IPR050317">
    <property type="entry name" value="Plant_Fungal_Acyltransferase"/>
</dbReference>
<proteinExistence type="predicted"/>
<name>A0A9P5PDZ9_9AGAR</name>
<dbReference type="OrthoDB" id="1862401at2759"/>
<dbReference type="PANTHER" id="PTHR31642">
    <property type="entry name" value="TRICHOTHECENE 3-O-ACETYLTRANSFERASE"/>
    <property type="match status" value="1"/>
</dbReference>
<comment type="caution">
    <text evidence="2">The sequence shown here is derived from an EMBL/GenBank/DDBJ whole genome shotgun (WGS) entry which is preliminary data.</text>
</comment>
<evidence type="ECO:0000313" key="2">
    <source>
        <dbReference type="EMBL" id="KAF9061571.1"/>
    </source>
</evidence>
<reference evidence="2" key="1">
    <citation type="submission" date="2020-11" db="EMBL/GenBank/DDBJ databases">
        <authorList>
            <consortium name="DOE Joint Genome Institute"/>
            <person name="Ahrendt S."/>
            <person name="Riley R."/>
            <person name="Andreopoulos W."/>
            <person name="Labutti K."/>
            <person name="Pangilinan J."/>
            <person name="Ruiz-Duenas F.J."/>
            <person name="Barrasa J.M."/>
            <person name="Sanchez-Garcia M."/>
            <person name="Camarero S."/>
            <person name="Miyauchi S."/>
            <person name="Serrano A."/>
            <person name="Linde D."/>
            <person name="Babiker R."/>
            <person name="Drula E."/>
            <person name="Ayuso-Fernandez I."/>
            <person name="Pacheco R."/>
            <person name="Padilla G."/>
            <person name="Ferreira P."/>
            <person name="Barriuso J."/>
            <person name="Kellner H."/>
            <person name="Castanera R."/>
            <person name="Alfaro M."/>
            <person name="Ramirez L."/>
            <person name="Pisabarro A.G."/>
            <person name="Kuo A."/>
            <person name="Tritt A."/>
            <person name="Lipzen A."/>
            <person name="He G."/>
            <person name="Yan M."/>
            <person name="Ng V."/>
            <person name="Cullen D."/>
            <person name="Martin F."/>
            <person name="Rosso M.-N."/>
            <person name="Henrissat B."/>
            <person name="Hibbett D."/>
            <person name="Martinez A.T."/>
            <person name="Grigoriev I.V."/>
        </authorList>
    </citation>
    <scope>NUCLEOTIDE SEQUENCE</scope>
    <source>
        <strain evidence="2">AH 40177</strain>
    </source>
</reference>
<dbReference type="Pfam" id="PF02458">
    <property type="entry name" value="Transferase"/>
    <property type="match status" value="1"/>
</dbReference>
<sequence>MFIKSIKHTSRFQGFLQLPGNVHKRLYHFRPGFFHLQKNLSLVGRNPNGMLTRQVNTYSAQPQKIWLKPDLLRDSNSAREVVDGNDLVPSMENKMCWVIPEKIDVQRFRTALQKSLTIFPTFAGRMQKSGTGYQISYSGQGLPIQFAQIDVVAHTAAKGREGIVSQDSYTMGQFVDANPFTILAPEDNTPMATVKLTYLTKTGQTIIGLSSSQAIGDAATVKYFMDAVSRFYQGLEPLNKPMYSMHKWTSGGPEDETASISRLATSSITSGDLNQLLWGGDNEGCSLLQISFTPDEVKALKRHIYQETNNNTPRISGQDAIVAYVVNLYNKFVDEPITTIRHILTYRLKETNESNKYRDMYNIGNGIYMVDVPVGELSELADKACALRNAITHSRKLSNLEALISARSSLAFDMMRNERVMPWSAQGITLVNGLQCFDFVEDASFGYPGRVQAYYSTCYAGFFNLTKPNPILLADGTWKRNDNNIDIAIPVPENVKERMFQQKAQDMKGLL</sequence>